<reference evidence="8 9" key="1">
    <citation type="submission" date="2016-10" db="EMBL/GenBank/DDBJ databases">
        <authorList>
            <person name="de Groot N.N."/>
        </authorList>
    </citation>
    <scope>NUCLEOTIDE SEQUENCE [LARGE SCALE GENOMIC DNA]</scope>
    <source>
        <strain evidence="8 9">DSM 13305</strain>
    </source>
</reference>
<evidence type="ECO:0000313" key="8">
    <source>
        <dbReference type="EMBL" id="SEO69082.1"/>
    </source>
</evidence>
<evidence type="ECO:0000256" key="4">
    <source>
        <dbReference type="ARBA" id="ARBA00022989"/>
    </source>
</evidence>
<dbReference type="PANTHER" id="PTHR31566">
    <property type="entry name" value="CYTOCHROME C BIOGENESIS PROTEIN CCS1, CHLOROPLASTIC"/>
    <property type="match status" value="1"/>
</dbReference>
<accession>A0A1H8RRV1</accession>
<dbReference type="InterPro" id="IPR007816">
    <property type="entry name" value="ResB-like_domain"/>
</dbReference>
<gene>
    <name evidence="8" type="ORF">SAMN04490178_10455</name>
</gene>
<proteinExistence type="predicted"/>
<feature type="transmembrane region" description="Helical" evidence="6">
    <location>
        <begin position="149"/>
        <end position="170"/>
    </location>
</feature>
<sequence length="423" mass="45986">MSYRTVMNDRRNWEWKQLWLFMGSMRLGLLLLLLLIGAMAAGTALPAIYRSGWYSGLLGLLCLNLVCCSLRRLPAWRRLIWDGPPAAAPERLEQLPGGYRVSVTASQAEVAERCGYFLRRQNMRLKCQAAGPVRQLCADKGIAGSWGILLAHVSVLLIACGAVWGSWYGYTMTVKLPVGGAYTVTAGQEPFVVRLHQFSTEYYPDGSVSDWISDIGIEAGGREVLRQAVKVNHPLDYHGIRLYQSSYGTAIKTVVADAAGQVVQQAAVAEQELLSLTGSTDMAILPVGYMPDRRHLRDQLPVMGQAKNPYVLYVLYNGGEEQSWGAAALGQPVALGPGSGTVTFTGTVPFSGVQIKHDPGMPLVWLGFALMAAGFFLGLYVRYRCVWLAIEPDQGGSCVRFGGTGGQAEELGKKLHAIIIQGS</sequence>
<keyword evidence="9" id="KW-1185">Reference proteome</keyword>
<dbReference type="STRING" id="112903.SAMN04490178_10455"/>
<name>A0A1H8RRV1_9FIRM</name>
<evidence type="ECO:0000256" key="1">
    <source>
        <dbReference type="ARBA" id="ARBA00004141"/>
    </source>
</evidence>
<organism evidence="8 9">
    <name type="scientific">Propionispora vibrioides</name>
    <dbReference type="NCBI Taxonomy" id="112903"/>
    <lineage>
        <taxon>Bacteria</taxon>
        <taxon>Bacillati</taxon>
        <taxon>Bacillota</taxon>
        <taxon>Negativicutes</taxon>
        <taxon>Selenomonadales</taxon>
        <taxon>Sporomusaceae</taxon>
        <taxon>Propionispora</taxon>
    </lineage>
</organism>
<keyword evidence="5 6" id="KW-0472">Membrane</keyword>
<dbReference type="GO" id="GO:0017004">
    <property type="term" value="P:cytochrome complex assembly"/>
    <property type="evidence" value="ECO:0007669"/>
    <property type="project" value="UniProtKB-KW"/>
</dbReference>
<protein>
    <submittedName>
        <fullName evidence="8">Cytochrome c biogenesis protein</fullName>
    </submittedName>
</protein>
<dbReference type="AlphaFoldDB" id="A0A1H8RRV1"/>
<keyword evidence="2 6" id="KW-0812">Transmembrane</keyword>
<evidence type="ECO:0000259" key="7">
    <source>
        <dbReference type="Pfam" id="PF05140"/>
    </source>
</evidence>
<evidence type="ECO:0000313" key="9">
    <source>
        <dbReference type="Proteomes" id="UP000198847"/>
    </source>
</evidence>
<dbReference type="PANTHER" id="PTHR31566:SF0">
    <property type="entry name" value="CYTOCHROME C BIOGENESIS PROTEIN CCS1, CHLOROPLASTIC"/>
    <property type="match status" value="1"/>
</dbReference>
<feature type="domain" description="ResB-like" evidence="7">
    <location>
        <begin position="47"/>
        <end position="405"/>
    </location>
</feature>
<evidence type="ECO:0000256" key="6">
    <source>
        <dbReference type="SAM" id="Phobius"/>
    </source>
</evidence>
<evidence type="ECO:0000256" key="5">
    <source>
        <dbReference type="ARBA" id="ARBA00023136"/>
    </source>
</evidence>
<evidence type="ECO:0000256" key="3">
    <source>
        <dbReference type="ARBA" id="ARBA00022748"/>
    </source>
</evidence>
<dbReference type="GO" id="GO:0016020">
    <property type="term" value="C:membrane"/>
    <property type="evidence" value="ECO:0007669"/>
    <property type="project" value="UniProtKB-SubCell"/>
</dbReference>
<dbReference type="RefSeq" id="WP_091744347.1">
    <property type="nucleotide sequence ID" value="NZ_FODY01000004.1"/>
</dbReference>
<dbReference type="InterPro" id="IPR023494">
    <property type="entry name" value="Cyt_c_bgen_Ccs1/CcsB/ResB"/>
</dbReference>
<evidence type="ECO:0000256" key="2">
    <source>
        <dbReference type="ARBA" id="ARBA00022692"/>
    </source>
</evidence>
<comment type="subcellular location">
    <subcellularLocation>
        <location evidence="1">Membrane</location>
        <topology evidence="1">Multi-pass membrane protein</topology>
    </subcellularLocation>
</comment>
<feature type="transmembrane region" description="Helical" evidence="6">
    <location>
        <begin position="363"/>
        <end position="381"/>
    </location>
</feature>
<dbReference type="OrthoDB" id="9770923at2"/>
<dbReference type="Pfam" id="PF05140">
    <property type="entry name" value="ResB"/>
    <property type="match status" value="1"/>
</dbReference>
<keyword evidence="4 6" id="KW-1133">Transmembrane helix</keyword>
<keyword evidence="3" id="KW-0201">Cytochrome c-type biogenesis</keyword>
<dbReference type="Proteomes" id="UP000198847">
    <property type="component" value="Unassembled WGS sequence"/>
</dbReference>
<dbReference type="EMBL" id="FODY01000004">
    <property type="protein sequence ID" value="SEO69082.1"/>
    <property type="molecule type" value="Genomic_DNA"/>
</dbReference>
<feature type="transmembrane region" description="Helical" evidence="6">
    <location>
        <begin position="52"/>
        <end position="70"/>
    </location>
</feature>